<name>A0A381RK32_9ZZZZ</name>
<accession>A0A381RK32</accession>
<gene>
    <name evidence="1" type="ORF">METZ01_LOCUS43121</name>
</gene>
<protein>
    <submittedName>
        <fullName evidence="1">Uncharacterized protein</fullName>
    </submittedName>
</protein>
<organism evidence="1">
    <name type="scientific">marine metagenome</name>
    <dbReference type="NCBI Taxonomy" id="408172"/>
    <lineage>
        <taxon>unclassified sequences</taxon>
        <taxon>metagenomes</taxon>
        <taxon>ecological metagenomes</taxon>
    </lineage>
</organism>
<dbReference type="EMBL" id="UINC01001880">
    <property type="protein sequence ID" value="SUZ90267.1"/>
    <property type="molecule type" value="Genomic_DNA"/>
</dbReference>
<evidence type="ECO:0000313" key="1">
    <source>
        <dbReference type="EMBL" id="SUZ90267.1"/>
    </source>
</evidence>
<dbReference type="AlphaFoldDB" id="A0A381RK32"/>
<sequence length="25" mass="2922">MKKVIFELYILFTANFCLTAQASRN</sequence>
<proteinExistence type="predicted"/>
<reference evidence="1" key="1">
    <citation type="submission" date="2018-05" db="EMBL/GenBank/DDBJ databases">
        <authorList>
            <person name="Lanie J.A."/>
            <person name="Ng W.-L."/>
            <person name="Kazmierczak K.M."/>
            <person name="Andrzejewski T.M."/>
            <person name="Davidsen T.M."/>
            <person name="Wayne K.J."/>
            <person name="Tettelin H."/>
            <person name="Glass J.I."/>
            <person name="Rusch D."/>
            <person name="Podicherti R."/>
            <person name="Tsui H.-C.T."/>
            <person name="Winkler M.E."/>
        </authorList>
    </citation>
    <scope>NUCLEOTIDE SEQUENCE</scope>
</reference>